<proteinExistence type="predicted"/>
<keyword evidence="1" id="KW-0175">Coiled coil</keyword>
<gene>
    <name evidence="2" type="ORF">ISP08_09740</name>
</gene>
<dbReference type="RefSeq" id="WP_195718501.1">
    <property type="nucleotide sequence ID" value="NZ_CP064056.1"/>
</dbReference>
<dbReference type="EMBL" id="CP064056">
    <property type="protein sequence ID" value="QPM74616.1"/>
    <property type="molecule type" value="Genomic_DNA"/>
</dbReference>
<organism evidence="2 3">
    <name type="scientific">Staphylococcus lloydii</name>
    <dbReference type="NCBI Taxonomy" id="2781774"/>
    <lineage>
        <taxon>Bacteria</taxon>
        <taxon>Bacillati</taxon>
        <taxon>Bacillota</taxon>
        <taxon>Bacilli</taxon>
        <taxon>Bacillales</taxon>
        <taxon>Staphylococcaceae</taxon>
        <taxon>Staphylococcus</taxon>
    </lineage>
</organism>
<evidence type="ECO:0000313" key="3">
    <source>
        <dbReference type="Proteomes" id="UP000594455"/>
    </source>
</evidence>
<evidence type="ECO:0000313" key="2">
    <source>
        <dbReference type="EMBL" id="QPM74616.1"/>
    </source>
</evidence>
<accession>A0A7T1AZ73</accession>
<sequence length="160" mass="18857">MISIKTKYTLTKHAHDRFHQRVRKGDPKAWTNLAIERGIPLEDGNIRYGDYLIVLKDKMVVTISYYNDQQLRDFKHDVVKTIVNKFKRKLKPLLKRKKETQIEIYEAKIRELKARNPKVVASIAEHIVELEKDLNAVSTEINDLYRIAQMYHIQRGDLNG</sequence>
<reference evidence="2 3" key="1">
    <citation type="submission" date="2020-10" db="EMBL/GenBank/DDBJ databases">
        <title>Closed genome sequences of Staphylococcus lloydii sp. nov. and Staphylococcus durrellii sp. nov. Isolated from Captive Fruit Bats (Pteropus livingstonii).</title>
        <authorList>
            <person name="Fountain K."/>
        </authorList>
    </citation>
    <scope>NUCLEOTIDE SEQUENCE [LARGE SCALE GENOMIC DNA]</scope>
    <source>
        <strain evidence="2 3">23_2_7_LY</strain>
    </source>
</reference>
<feature type="coiled-coil region" evidence="1">
    <location>
        <begin position="95"/>
        <end position="147"/>
    </location>
</feature>
<dbReference type="AlphaFoldDB" id="A0A7T1AZ73"/>
<name>A0A7T1AZ73_9STAP</name>
<dbReference type="Proteomes" id="UP000594455">
    <property type="component" value="Chromosome"/>
</dbReference>
<protein>
    <submittedName>
        <fullName evidence="2">Uncharacterized protein</fullName>
    </submittedName>
</protein>
<dbReference type="KEGG" id="sllo:ISP08_09740"/>
<keyword evidence="3" id="KW-1185">Reference proteome</keyword>
<evidence type="ECO:0000256" key="1">
    <source>
        <dbReference type="SAM" id="Coils"/>
    </source>
</evidence>